<dbReference type="Proteomes" id="UP000201272">
    <property type="component" value="Segment"/>
</dbReference>
<dbReference type="GeneID" id="29123388"/>
<sequence>MMTLNRREASAVFTMLCWMIRNNEMMTDDELALYHRFRNEGWEDTVNNVRDILKEIIHV</sequence>
<dbReference type="RefSeq" id="YP_009304421.1">
    <property type="nucleotide sequence ID" value="NC_031271.1"/>
</dbReference>
<dbReference type="KEGG" id="vg:29123388"/>
<evidence type="ECO:0000313" key="1">
    <source>
        <dbReference type="EMBL" id="AIT13676.1"/>
    </source>
</evidence>
<dbReference type="OrthoDB" id="25316at10239"/>
<protein>
    <submittedName>
        <fullName evidence="1">Uncharacterized protein</fullName>
    </submittedName>
</protein>
<name>A0A140XFQ6_9CAUD</name>
<organism evidence="1 2">
    <name type="scientific">Salmonella phage BP12B</name>
    <dbReference type="NCBI Taxonomy" id="1543201"/>
    <lineage>
        <taxon>Viruses</taxon>
        <taxon>Duplodnaviria</taxon>
        <taxon>Heunggongvirae</taxon>
        <taxon>Uroviricota</taxon>
        <taxon>Caudoviricetes</taxon>
        <taxon>Autographivirales</taxon>
        <taxon>Autosignataviridae</taxon>
        <taxon>Molineuxvirinae</taxon>
        <taxon>Zindervirus</taxon>
        <taxon>Zindervirus BP12B</taxon>
    </lineage>
</organism>
<keyword evidence="2" id="KW-1185">Reference proteome</keyword>
<proteinExistence type="predicted"/>
<dbReference type="EMBL" id="KM366097">
    <property type="protein sequence ID" value="AIT13676.1"/>
    <property type="molecule type" value="Genomic_DNA"/>
</dbReference>
<evidence type="ECO:0000313" key="2">
    <source>
        <dbReference type="Proteomes" id="UP000201272"/>
    </source>
</evidence>
<gene>
    <name evidence="1" type="ORF">BP12B_01</name>
</gene>
<reference evidence="2" key="1">
    <citation type="submission" date="2014-08" db="EMBL/GenBank/DDBJ databases">
        <authorList>
            <person name="Mandeville R."/>
        </authorList>
    </citation>
    <scope>NUCLEOTIDE SEQUENCE [LARGE SCALE GENOMIC DNA]</scope>
</reference>
<accession>A0A140XFQ6</accession>